<proteinExistence type="predicted"/>
<feature type="region of interest" description="Disordered" evidence="1">
    <location>
        <begin position="32"/>
        <end position="68"/>
    </location>
</feature>
<dbReference type="Proteomes" id="UP001501319">
    <property type="component" value="Unassembled WGS sequence"/>
</dbReference>
<comment type="caution">
    <text evidence="2">The sequence shown here is derived from an EMBL/GenBank/DDBJ whole genome shotgun (WGS) entry which is preliminary data.</text>
</comment>
<sequence>MSNYKCANCGRTLPGAARRYCGDEACKRAAAAERQRAARARKRAEQAELDPVSAPAAKEPERAPEGPQMARTAIVLIGECPECYETPGYGSDDCAHRRARSG</sequence>
<reference evidence="3" key="1">
    <citation type="journal article" date="2019" name="Int. J. Syst. Evol. Microbiol.">
        <title>The Global Catalogue of Microorganisms (GCM) 10K type strain sequencing project: providing services to taxonomists for standard genome sequencing and annotation.</title>
        <authorList>
            <consortium name="The Broad Institute Genomics Platform"/>
            <consortium name="The Broad Institute Genome Sequencing Center for Infectious Disease"/>
            <person name="Wu L."/>
            <person name="Ma J."/>
        </authorList>
    </citation>
    <scope>NUCLEOTIDE SEQUENCE [LARGE SCALE GENOMIC DNA]</scope>
    <source>
        <strain evidence="3">JCM 14306</strain>
    </source>
</reference>
<organism evidence="2 3">
    <name type="scientific">Kribbella alba</name>
    <dbReference type="NCBI Taxonomy" id="190197"/>
    <lineage>
        <taxon>Bacteria</taxon>
        <taxon>Bacillati</taxon>
        <taxon>Actinomycetota</taxon>
        <taxon>Actinomycetes</taxon>
        <taxon>Propionibacteriales</taxon>
        <taxon>Kribbellaceae</taxon>
        <taxon>Kribbella</taxon>
    </lineage>
</organism>
<dbReference type="EMBL" id="BAAANE010000002">
    <property type="protein sequence ID" value="GAA1622654.1"/>
    <property type="molecule type" value="Genomic_DNA"/>
</dbReference>
<evidence type="ECO:0000313" key="2">
    <source>
        <dbReference type="EMBL" id="GAA1622654.1"/>
    </source>
</evidence>
<name>A0ABP4QUH9_9ACTN</name>
<gene>
    <name evidence="2" type="ORF">GCM10009744_07430</name>
</gene>
<evidence type="ECO:0000313" key="3">
    <source>
        <dbReference type="Proteomes" id="UP001501319"/>
    </source>
</evidence>
<protein>
    <submittedName>
        <fullName evidence="2">Uncharacterized protein</fullName>
    </submittedName>
</protein>
<keyword evidence="3" id="KW-1185">Reference proteome</keyword>
<accession>A0ABP4QUH9</accession>
<evidence type="ECO:0000256" key="1">
    <source>
        <dbReference type="SAM" id="MobiDB-lite"/>
    </source>
</evidence>